<comment type="caution">
    <text evidence="1">The sequence shown here is derived from an EMBL/GenBank/DDBJ whole genome shotgun (WGS) entry which is preliminary data.</text>
</comment>
<evidence type="ECO:0008006" key="3">
    <source>
        <dbReference type="Google" id="ProtNLM"/>
    </source>
</evidence>
<evidence type="ECO:0000313" key="2">
    <source>
        <dbReference type="Proteomes" id="UP001176940"/>
    </source>
</evidence>
<accession>A0ABN9LRT4</accession>
<dbReference type="EMBL" id="CAUEEQ010029483">
    <property type="protein sequence ID" value="CAJ0949046.1"/>
    <property type="molecule type" value="Genomic_DNA"/>
</dbReference>
<protein>
    <recommendedName>
        <fullName evidence="3">GIY-YIG domain-containing protein</fullName>
    </recommendedName>
</protein>
<dbReference type="InterPro" id="IPR035901">
    <property type="entry name" value="GIY-YIG_endonuc_sf"/>
</dbReference>
<reference evidence="1" key="1">
    <citation type="submission" date="2023-07" db="EMBL/GenBank/DDBJ databases">
        <authorList>
            <person name="Stuckert A."/>
        </authorList>
    </citation>
    <scope>NUCLEOTIDE SEQUENCE</scope>
</reference>
<organism evidence="1 2">
    <name type="scientific">Ranitomeya imitator</name>
    <name type="common">mimic poison frog</name>
    <dbReference type="NCBI Taxonomy" id="111125"/>
    <lineage>
        <taxon>Eukaryota</taxon>
        <taxon>Metazoa</taxon>
        <taxon>Chordata</taxon>
        <taxon>Craniata</taxon>
        <taxon>Vertebrata</taxon>
        <taxon>Euteleostomi</taxon>
        <taxon>Amphibia</taxon>
        <taxon>Batrachia</taxon>
        <taxon>Anura</taxon>
        <taxon>Neobatrachia</taxon>
        <taxon>Hyloidea</taxon>
        <taxon>Dendrobatidae</taxon>
        <taxon>Dendrobatinae</taxon>
        <taxon>Ranitomeya</taxon>
    </lineage>
</organism>
<dbReference type="Proteomes" id="UP001176940">
    <property type="component" value="Unassembled WGS sequence"/>
</dbReference>
<proteinExistence type="predicted"/>
<evidence type="ECO:0000313" key="1">
    <source>
        <dbReference type="EMBL" id="CAJ0949046.1"/>
    </source>
</evidence>
<dbReference type="Gene3D" id="3.40.1440.10">
    <property type="entry name" value="GIY-YIG endonuclease"/>
    <property type="match status" value="1"/>
</dbReference>
<sequence>MDFNRKIFNTVVVSWMYPPKNNFPEIPEFKLPLLPCVRRAKNLRDRLVKADMGSKTIVSKQNFLQTQKQGTFPCLNCFQCNNVQKGPKVFHPHSGQGIPIKGYYTCEASYVVYLIKCTCGLAYVGKMTQTFRDRISQHKSTICCKKNSSAPTLPLNIVLEQIDPNRRGQNK</sequence>
<name>A0ABN9LRT4_9NEOB</name>
<keyword evidence="2" id="KW-1185">Reference proteome</keyword>
<gene>
    <name evidence="1" type="ORF">RIMI_LOCUS12431740</name>
</gene>